<gene>
    <name evidence="1" type="ORF">PoB_002730000</name>
</gene>
<keyword evidence="2" id="KW-1185">Reference proteome</keyword>
<organism evidence="1 2">
    <name type="scientific">Plakobranchus ocellatus</name>
    <dbReference type="NCBI Taxonomy" id="259542"/>
    <lineage>
        <taxon>Eukaryota</taxon>
        <taxon>Metazoa</taxon>
        <taxon>Spiralia</taxon>
        <taxon>Lophotrochozoa</taxon>
        <taxon>Mollusca</taxon>
        <taxon>Gastropoda</taxon>
        <taxon>Heterobranchia</taxon>
        <taxon>Euthyneura</taxon>
        <taxon>Panpulmonata</taxon>
        <taxon>Sacoglossa</taxon>
        <taxon>Placobranchoidea</taxon>
        <taxon>Plakobranchidae</taxon>
        <taxon>Plakobranchus</taxon>
    </lineage>
</organism>
<accession>A0AAV4A1K4</accession>
<proteinExistence type="predicted"/>
<evidence type="ECO:0000313" key="2">
    <source>
        <dbReference type="Proteomes" id="UP000735302"/>
    </source>
</evidence>
<name>A0AAV4A1K4_9GAST</name>
<protein>
    <submittedName>
        <fullName evidence="1">Uncharacterized protein</fullName>
    </submittedName>
</protein>
<dbReference type="Proteomes" id="UP000735302">
    <property type="component" value="Unassembled WGS sequence"/>
</dbReference>
<reference evidence="1 2" key="1">
    <citation type="journal article" date="2021" name="Elife">
        <title>Chloroplast acquisition without the gene transfer in kleptoplastic sea slugs, Plakobranchus ocellatus.</title>
        <authorList>
            <person name="Maeda T."/>
            <person name="Takahashi S."/>
            <person name="Yoshida T."/>
            <person name="Shimamura S."/>
            <person name="Takaki Y."/>
            <person name="Nagai Y."/>
            <person name="Toyoda A."/>
            <person name="Suzuki Y."/>
            <person name="Arimoto A."/>
            <person name="Ishii H."/>
            <person name="Satoh N."/>
            <person name="Nishiyama T."/>
            <person name="Hasebe M."/>
            <person name="Maruyama T."/>
            <person name="Minagawa J."/>
            <person name="Obokata J."/>
            <person name="Shigenobu S."/>
        </authorList>
    </citation>
    <scope>NUCLEOTIDE SEQUENCE [LARGE SCALE GENOMIC DNA]</scope>
</reference>
<sequence>MATSNDLLIKQRFAIEFLAAEGCSAANIHARMKPVMIIHLNTKSIGYDHTRDYLQGPFCRGFEPRHRRPGLTEGLKA</sequence>
<dbReference type="EMBL" id="BLXT01003145">
    <property type="protein sequence ID" value="GFO00795.1"/>
    <property type="molecule type" value="Genomic_DNA"/>
</dbReference>
<comment type="caution">
    <text evidence="1">The sequence shown here is derived from an EMBL/GenBank/DDBJ whole genome shotgun (WGS) entry which is preliminary data.</text>
</comment>
<evidence type="ECO:0000313" key="1">
    <source>
        <dbReference type="EMBL" id="GFO00795.1"/>
    </source>
</evidence>
<dbReference type="AlphaFoldDB" id="A0AAV4A1K4"/>